<protein>
    <submittedName>
        <fullName evidence="2">Uncharacterized protein</fullName>
    </submittedName>
</protein>
<evidence type="ECO:0000313" key="2">
    <source>
        <dbReference type="EMBL" id="EKM54890.1"/>
    </source>
</evidence>
<dbReference type="KEGG" id="pco:PHACADRAFT_197322"/>
<sequence>MSTCKQNKTAEPDNSTVSGDDKVEEVLQPVNLVTAQAKEDEHKKAHFEKKYKVSEHTDTEVLKLQQAL</sequence>
<keyword evidence="3" id="KW-1185">Reference proteome</keyword>
<feature type="compositionally biased region" description="Polar residues" evidence="1">
    <location>
        <begin position="1"/>
        <end position="18"/>
    </location>
</feature>
<gene>
    <name evidence="2" type="ORF">PHACADRAFT_197322</name>
</gene>
<dbReference type="Proteomes" id="UP000008370">
    <property type="component" value="Unassembled WGS sequence"/>
</dbReference>
<name>K5W6X3_PHACS</name>
<organism evidence="2 3">
    <name type="scientific">Phanerochaete carnosa (strain HHB-10118-sp)</name>
    <name type="common">White-rot fungus</name>
    <name type="synonym">Peniophora carnosa</name>
    <dbReference type="NCBI Taxonomy" id="650164"/>
    <lineage>
        <taxon>Eukaryota</taxon>
        <taxon>Fungi</taxon>
        <taxon>Dikarya</taxon>
        <taxon>Basidiomycota</taxon>
        <taxon>Agaricomycotina</taxon>
        <taxon>Agaricomycetes</taxon>
        <taxon>Polyporales</taxon>
        <taxon>Phanerochaetaceae</taxon>
        <taxon>Phanerochaete</taxon>
    </lineage>
</organism>
<dbReference type="InParanoid" id="K5W6X3"/>
<accession>K5W6X3</accession>
<reference evidence="2 3" key="1">
    <citation type="journal article" date="2012" name="BMC Genomics">
        <title>Comparative genomics of the white-rot fungi, Phanerochaete carnosa and P. chrysosporium, to elucidate the genetic basis of the distinct wood types they colonize.</title>
        <authorList>
            <person name="Suzuki H."/>
            <person name="MacDonald J."/>
            <person name="Syed K."/>
            <person name="Salamov A."/>
            <person name="Hori C."/>
            <person name="Aerts A."/>
            <person name="Henrissat B."/>
            <person name="Wiebenga A."/>
            <person name="vanKuyk P.A."/>
            <person name="Barry K."/>
            <person name="Lindquist E."/>
            <person name="LaButti K."/>
            <person name="Lapidus A."/>
            <person name="Lucas S."/>
            <person name="Coutinho P."/>
            <person name="Gong Y."/>
            <person name="Samejima M."/>
            <person name="Mahadevan R."/>
            <person name="Abou-Zaid M."/>
            <person name="de Vries R.P."/>
            <person name="Igarashi K."/>
            <person name="Yadav J.S."/>
            <person name="Grigoriev I.V."/>
            <person name="Master E.R."/>
        </authorList>
    </citation>
    <scope>NUCLEOTIDE SEQUENCE [LARGE SCALE GENOMIC DNA]</scope>
    <source>
        <strain evidence="2 3">HHB-10118-sp</strain>
    </source>
</reference>
<evidence type="ECO:0000256" key="1">
    <source>
        <dbReference type="SAM" id="MobiDB-lite"/>
    </source>
</evidence>
<evidence type="ECO:0000313" key="3">
    <source>
        <dbReference type="Proteomes" id="UP000008370"/>
    </source>
</evidence>
<dbReference type="AlphaFoldDB" id="K5W6X3"/>
<feature type="region of interest" description="Disordered" evidence="1">
    <location>
        <begin position="1"/>
        <end position="23"/>
    </location>
</feature>
<proteinExistence type="predicted"/>
<dbReference type="EMBL" id="JH930473">
    <property type="protein sequence ID" value="EKM54890.1"/>
    <property type="molecule type" value="Genomic_DNA"/>
</dbReference>
<dbReference type="RefSeq" id="XP_007397564.1">
    <property type="nucleotide sequence ID" value="XM_007397502.1"/>
</dbReference>
<dbReference type="HOGENOM" id="CLU_2794760_0_0_1"/>
<dbReference type="GeneID" id="18911214"/>